<evidence type="ECO:0000313" key="2">
    <source>
        <dbReference type="Proteomes" id="UP000479710"/>
    </source>
</evidence>
<dbReference type="EMBL" id="SPHZ02000007">
    <property type="protein sequence ID" value="KAF0906015.1"/>
    <property type="molecule type" value="Genomic_DNA"/>
</dbReference>
<gene>
    <name evidence="1" type="ORF">E2562_009032</name>
</gene>
<dbReference type="Proteomes" id="UP000479710">
    <property type="component" value="Unassembled WGS sequence"/>
</dbReference>
<dbReference type="AlphaFoldDB" id="A0A6G1CZG0"/>
<comment type="caution">
    <text evidence="1">The sequence shown here is derived from an EMBL/GenBank/DDBJ whole genome shotgun (WGS) entry which is preliminary data.</text>
</comment>
<accession>A0A6G1CZG0</accession>
<proteinExistence type="predicted"/>
<protein>
    <submittedName>
        <fullName evidence="1">Uncharacterized protein</fullName>
    </submittedName>
</protein>
<reference evidence="1 2" key="1">
    <citation type="submission" date="2019-11" db="EMBL/GenBank/DDBJ databases">
        <title>Whole genome sequence of Oryza granulata.</title>
        <authorList>
            <person name="Li W."/>
        </authorList>
    </citation>
    <scope>NUCLEOTIDE SEQUENCE [LARGE SCALE GENOMIC DNA]</scope>
    <source>
        <strain evidence="2">cv. Menghai</strain>
        <tissue evidence="1">Leaf</tissue>
    </source>
</reference>
<name>A0A6G1CZG0_9ORYZ</name>
<organism evidence="1 2">
    <name type="scientific">Oryza meyeriana var. granulata</name>
    <dbReference type="NCBI Taxonomy" id="110450"/>
    <lineage>
        <taxon>Eukaryota</taxon>
        <taxon>Viridiplantae</taxon>
        <taxon>Streptophyta</taxon>
        <taxon>Embryophyta</taxon>
        <taxon>Tracheophyta</taxon>
        <taxon>Spermatophyta</taxon>
        <taxon>Magnoliopsida</taxon>
        <taxon>Liliopsida</taxon>
        <taxon>Poales</taxon>
        <taxon>Poaceae</taxon>
        <taxon>BOP clade</taxon>
        <taxon>Oryzoideae</taxon>
        <taxon>Oryzeae</taxon>
        <taxon>Oryzinae</taxon>
        <taxon>Oryza</taxon>
        <taxon>Oryza meyeriana</taxon>
    </lineage>
</organism>
<sequence length="59" mass="6301">MNWQGAGIQQLSLVPRNGFLPIFVRQKRAGAETSGVQRSSSLPAWLPSCSAGATSQGWN</sequence>
<keyword evidence="2" id="KW-1185">Reference proteome</keyword>
<evidence type="ECO:0000313" key="1">
    <source>
        <dbReference type="EMBL" id="KAF0906015.1"/>
    </source>
</evidence>